<gene>
    <name evidence="2" type="ORF">ABZ510_01945</name>
</gene>
<protein>
    <submittedName>
        <fullName evidence="2">Alpha/beta hydrolase</fullName>
    </submittedName>
</protein>
<dbReference type="Proteomes" id="UP001550628">
    <property type="component" value="Unassembled WGS sequence"/>
</dbReference>
<name>A0ABV2WIA3_9NOCA</name>
<evidence type="ECO:0000256" key="1">
    <source>
        <dbReference type="SAM" id="SignalP"/>
    </source>
</evidence>
<evidence type="ECO:0000313" key="2">
    <source>
        <dbReference type="EMBL" id="MEU1950600.1"/>
    </source>
</evidence>
<dbReference type="Gene3D" id="3.40.50.1820">
    <property type="entry name" value="alpha/beta hydrolase"/>
    <property type="match status" value="1"/>
</dbReference>
<evidence type="ECO:0000313" key="3">
    <source>
        <dbReference type="Proteomes" id="UP001550628"/>
    </source>
</evidence>
<reference evidence="2 3" key="1">
    <citation type="submission" date="2024-06" db="EMBL/GenBank/DDBJ databases">
        <title>The Natural Products Discovery Center: Release of the First 8490 Sequenced Strains for Exploring Actinobacteria Biosynthetic Diversity.</title>
        <authorList>
            <person name="Kalkreuter E."/>
            <person name="Kautsar S.A."/>
            <person name="Yang D."/>
            <person name="Bader C.D."/>
            <person name="Teijaro C.N."/>
            <person name="Fluegel L."/>
            <person name="Davis C.M."/>
            <person name="Simpson J.R."/>
            <person name="Lauterbach L."/>
            <person name="Steele A.D."/>
            <person name="Gui C."/>
            <person name="Meng S."/>
            <person name="Li G."/>
            <person name="Viehrig K."/>
            <person name="Ye F."/>
            <person name="Su P."/>
            <person name="Kiefer A.F."/>
            <person name="Nichols A."/>
            <person name="Cepeda A.J."/>
            <person name="Yan W."/>
            <person name="Fan B."/>
            <person name="Jiang Y."/>
            <person name="Adhikari A."/>
            <person name="Zheng C.-J."/>
            <person name="Schuster L."/>
            <person name="Cowan T.M."/>
            <person name="Smanski M.J."/>
            <person name="Chevrette M.G."/>
            <person name="De Carvalho L.P.S."/>
            <person name="Shen B."/>
        </authorList>
    </citation>
    <scope>NUCLEOTIDE SEQUENCE [LARGE SCALE GENOMIC DNA]</scope>
    <source>
        <strain evidence="2 3">NPDC019708</strain>
    </source>
</reference>
<dbReference type="EMBL" id="JBEYBF010000001">
    <property type="protein sequence ID" value="MEU1950600.1"/>
    <property type="molecule type" value="Genomic_DNA"/>
</dbReference>
<dbReference type="SUPFAM" id="SSF53474">
    <property type="entry name" value="alpha/beta-Hydrolases"/>
    <property type="match status" value="1"/>
</dbReference>
<dbReference type="InterPro" id="IPR029058">
    <property type="entry name" value="AB_hydrolase_fold"/>
</dbReference>
<keyword evidence="2" id="KW-0378">Hydrolase</keyword>
<keyword evidence="3" id="KW-1185">Reference proteome</keyword>
<keyword evidence="1" id="KW-0732">Signal</keyword>
<feature type="chain" id="PRO_5045964623" evidence="1">
    <location>
        <begin position="41"/>
        <end position="361"/>
    </location>
</feature>
<dbReference type="RefSeq" id="WP_356954418.1">
    <property type="nucleotide sequence ID" value="NZ_JBEYBD010000002.1"/>
</dbReference>
<dbReference type="GO" id="GO:0016787">
    <property type="term" value="F:hydrolase activity"/>
    <property type="evidence" value="ECO:0007669"/>
    <property type="project" value="UniProtKB-KW"/>
</dbReference>
<accession>A0ABV2WIA3</accession>
<sequence>MPCPYLSPAHGRWTATARRVSLLSAALLAAIASGATPAAANYDKPGSCREVSVPVAVTEGGPVDNTVAATFCTPRRWADGPRQADVLVAGATYNREYWDFSFDPETYSYVDDTLAAGRATFNFDRLGTGAGTRPASGKLTVSSDAYVLHQLIGWVHRAGYDEVNAVGHSLGSATLTHEASRWHDLDRVILTGVIHLPGVGLNSTGFFTSLYPATLDPISAGRDTDSGYLTTLPGRRGAAFYDPRTADPTVIAHDERTKDLTTVGEVAESMTTLLSPAPVNTSRAITARVLVVMGAEDNIFCNFAVSCRDAASIAANEAPYYSGAADFDALVAPGVAHNLTLHPSAPVIFAAMNHWITTGDL</sequence>
<comment type="caution">
    <text evidence="2">The sequence shown here is derived from an EMBL/GenBank/DDBJ whole genome shotgun (WGS) entry which is preliminary data.</text>
</comment>
<organism evidence="2 3">
    <name type="scientific">Nocardia rhamnosiphila</name>
    <dbReference type="NCBI Taxonomy" id="426716"/>
    <lineage>
        <taxon>Bacteria</taxon>
        <taxon>Bacillati</taxon>
        <taxon>Actinomycetota</taxon>
        <taxon>Actinomycetes</taxon>
        <taxon>Mycobacteriales</taxon>
        <taxon>Nocardiaceae</taxon>
        <taxon>Nocardia</taxon>
    </lineage>
</organism>
<feature type="signal peptide" evidence="1">
    <location>
        <begin position="1"/>
        <end position="40"/>
    </location>
</feature>
<proteinExistence type="predicted"/>